<dbReference type="HAMAP" id="MF_00382">
    <property type="entry name" value="Ribosomal_bL20"/>
    <property type="match status" value="1"/>
</dbReference>
<accession>A0A873HVS3</accession>
<dbReference type="GO" id="GO:0003735">
    <property type="term" value="F:structural constituent of ribosome"/>
    <property type="evidence" value="ECO:0007669"/>
    <property type="project" value="InterPro"/>
</dbReference>
<dbReference type="GO" id="GO:0005840">
    <property type="term" value="C:ribosome"/>
    <property type="evidence" value="ECO:0007669"/>
    <property type="project" value="UniProtKB-KW"/>
</dbReference>
<dbReference type="InterPro" id="IPR049946">
    <property type="entry name" value="RIBOSOMAL_L20_CS"/>
</dbReference>
<dbReference type="InterPro" id="IPR035566">
    <property type="entry name" value="Ribosomal_protein_bL20_C"/>
</dbReference>
<evidence type="ECO:0000256" key="2">
    <source>
        <dbReference type="ARBA" id="ARBA00022730"/>
    </source>
</evidence>
<dbReference type="Pfam" id="PF00453">
    <property type="entry name" value="Ribosomal_L20"/>
    <property type="match status" value="1"/>
</dbReference>
<evidence type="ECO:0000256" key="7">
    <source>
        <dbReference type="RuleBase" id="RU004311"/>
    </source>
</evidence>
<dbReference type="Gene3D" id="1.10.1900.20">
    <property type="entry name" value="Ribosomal protein L20"/>
    <property type="match status" value="1"/>
</dbReference>
<dbReference type="SUPFAM" id="SSF74731">
    <property type="entry name" value="Ribosomal protein L20"/>
    <property type="match status" value="1"/>
</dbReference>
<dbReference type="FunFam" id="1.10.1900.20:FF:000001">
    <property type="entry name" value="50S ribosomal protein L20"/>
    <property type="match status" value="1"/>
</dbReference>
<dbReference type="GO" id="GO:1990904">
    <property type="term" value="C:ribonucleoprotein complex"/>
    <property type="evidence" value="ECO:0007669"/>
    <property type="project" value="UniProtKB-KW"/>
</dbReference>
<dbReference type="PANTHER" id="PTHR10986">
    <property type="entry name" value="39S RIBOSOMAL PROTEIN L20"/>
    <property type="match status" value="1"/>
</dbReference>
<proteinExistence type="inferred from homology"/>
<evidence type="ECO:0000256" key="6">
    <source>
        <dbReference type="RuleBase" id="RU000561"/>
    </source>
</evidence>
<dbReference type="GeneID" id="63880527"/>
<dbReference type="NCBIfam" id="TIGR01032">
    <property type="entry name" value="rplT_bact"/>
    <property type="match status" value="1"/>
</dbReference>
<keyword evidence="3 7" id="KW-0694">RNA-binding</keyword>
<dbReference type="InterPro" id="IPR005813">
    <property type="entry name" value="Ribosomal_bL20"/>
</dbReference>
<evidence type="ECO:0000256" key="4">
    <source>
        <dbReference type="ARBA" id="ARBA00022980"/>
    </source>
</evidence>
<protein>
    <recommendedName>
        <fullName evidence="7">50S ribosomal protein L20</fullName>
    </recommendedName>
</protein>
<evidence type="ECO:0000256" key="3">
    <source>
        <dbReference type="ARBA" id="ARBA00022884"/>
    </source>
</evidence>
<comment type="function">
    <text evidence="7">Binds directly to 23S ribosomal RNA and is necessary for the in vitro assembly process of the 50S ribosomal subunit. It is not involved in the protein synthesizing functions of that subunit.</text>
</comment>
<dbReference type="PRINTS" id="PR00062">
    <property type="entry name" value="RIBOSOMALL20"/>
</dbReference>
<dbReference type="GO" id="GO:0006412">
    <property type="term" value="P:translation"/>
    <property type="evidence" value="ECO:0007669"/>
    <property type="project" value="InterPro"/>
</dbReference>
<dbReference type="PROSITE" id="PS00937">
    <property type="entry name" value="RIBOSOMAL_L20"/>
    <property type="match status" value="1"/>
</dbReference>
<dbReference type="AlphaFoldDB" id="A0A873HVS3"/>
<comment type="similarity">
    <text evidence="1 6">Belongs to the bacterial ribosomal protein bL20 family.</text>
</comment>
<dbReference type="CDD" id="cd07026">
    <property type="entry name" value="Ribosomal_L20"/>
    <property type="match status" value="1"/>
</dbReference>
<evidence type="ECO:0000256" key="1">
    <source>
        <dbReference type="ARBA" id="ARBA00007698"/>
    </source>
</evidence>
<dbReference type="GO" id="GO:0019843">
    <property type="term" value="F:rRNA binding"/>
    <property type="evidence" value="ECO:0007669"/>
    <property type="project" value="UniProtKB-KW"/>
</dbReference>
<organism evidence="8">
    <name type="scientific">Prototheca wickerhamii</name>
    <dbReference type="NCBI Taxonomy" id="3111"/>
    <lineage>
        <taxon>Eukaryota</taxon>
        <taxon>Viridiplantae</taxon>
        <taxon>Chlorophyta</taxon>
        <taxon>core chlorophytes</taxon>
        <taxon>Trebouxiophyceae</taxon>
        <taxon>Chlorellales</taxon>
        <taxon>Chlorellaceae</taxon>
        <taxon>Prototheca</taxon>
    </lineage>
</organism>
<reference evidence="8" key="1">
    <citation type="journal article" name="Front. Plant Sci.">
        <title>Sequencing and Analysis of the Complete Organellar Genomes of Prototheca wickerhamii.</title>
        <authorList>
            <person name="Bakula Z."/>
            <person name="Gromadka R."/>
            <person name="Gawor J."/>
            <person name="Siedlecki P."/>
            <person name="Pomorski J.J."/>
            <person name="Maciszewski K."/>
            <person name="Gromadka A."/>
            <person name="Karnkowska A."/>
            <person name="Jagielski T."/>
        </authorList>
    </citation>
    <scope>NUCLEOTIDE SEQUENCE</scope>
    <source>
        <strain evidence="8">DBVPG</strain>
    </source>
</reference>
<name>A0A873HVS3_PROWI</name>
<dbReference type="EMBL" id="MN794236">
    <property type="protein sequence ID" value="QOZ41704.1"/>
    <property type="molecule type" value="Genomic_DNA"/>
</dbReference>
<keyword evidence="2 7" id="KW-0699">rRNA-binding</keyword>
<dbReference type="Gene3D" id="6.10.160.10">
    <property type="match status" value="1"/>
</dbReference>
<gene>
    <name evidence="8" type="primary">rpl20</name>
    <name evidence="8" type="ORF">DBVPGpl_037</name>
</gene>
<evidence type="ECO:0000313" key="8">
    <source>
        <dbReference type="EMBL" id="QOZ41704.1"/>
    </source>
</evidence>
<dbReference type="RefSeq" id="YP_010040808.1">
    <property type="nucleotide sequence ID" value="NC_054192.1"/>
</dbReference>
<keyword evidence="4 6" id="KW-0689">Ribosomal protein</keyword>
<keyword evidence="5 6" id="KW-0687">Ribonucleoprotein</keyword>
<keyword evidence="8" id="KW-0934">Plastid</keyword>
<geneLocation type="non-photosynthetic plastid" evidence="8"/>
<sequence>MTRIKRGIVARKRRKHVLFFAKGFRGSSSQLYRIAQQRINKALIYSYRDRRKKKQEFVQIWISRINATVRNLGLNYSLFQNKLKKSQIILNRKVCGQLALKDINSFEKLFNNLQIKN</sequence>
<evidence type="ECO:0000256" key="5">
    <source>
        <dbReference type="ARBA" id="ARBA00023274"/>
    </source>
</evidence>